<feature type="binding site" evidence="11">
    <location>
        <begin position="40"/>
        <end position="47"/>
    </location>
    <ligand>
        <name>ATP</name>
        <dbReference type="ChEBI" id="CHEBI:30616"/>
        <label>1</label>
    </ligand>
</feature>
<keyword evidence="15" id="KW-1185">Reference proteome</keyword>
<dbReference type="PROSITE" id="PS00211">
    <property type="entry name" value="ABC_TRANSPORTER_1"/>
    <property type="match status" value="2"/>
</dbReference>
<dbReference type="RefSeq" id="WP_150061229.1">
    <property type="nucleotide sequence ID" value="NZ_JACHII010000005.1"/>
</dbReference>
<keyword evidence="3 11" id="KW-0547">Nucleotide-binding</keyword>
<dbReference type="Proteomes" id="UP000324065">
    <property type="component" value="Unassembled WGS sequence"/>
</dbReference>
<evidence type="ECO:0000256" key="7">
    <source>
        <dbReference type="ARBA" id="ARBA00023125"/>
    </source>
</evidence>
<evidence type="ECO:0000256" key="9">
    <source>
        <dbReference type="ARBA" id="ARBA00049360"/>
    </source>
</evidence>
<dbReference type="EC" id="3.6.1.-" evidence="11"/>
<comment type="catalytic activity">
    <reaction evidence="9 11">
        <text>ATP + H2O = ADP + phosphate + H(+)</text>
        <dbReference type="Rhea" id="RHEA:13065"/>
        <dbReference type="ChEBI" id="CHEBI:15377"/>
        <dbReference type="ChEBI" id="CHEBI:15378"/>
        <dbReference type="ChEBI" id="CHEBI:30616"/>
        <dbReference type="ChEBI" id="CHEBI:43474"/>
        <dbReference type="ChEBI" id="CHEBI:456216"/>
    </reaction>
</comment>
<evidence type="ECO:0000256" key="8">
    <source>
        <dbReference type="ARBA" id="ARBA00023204"/>
    </source>
</evidence>
<evidence type="ECO:0000256" key="11">
    <source>
        <dbReference type="HAMAP-Rule" id="MF_00848"/>
    </source>
</evidence>
<protein>
    <recommendedName>
        <fullName evidence="11">ATP-binding protein Uup</fullName>
        <ecNumber evidence="11">3.6.1.-</ecNumber>
    </recommendedName>
</protein>
<keyword evidence="6 11" id="KW-0067">ATP-binding</keyword>
<accession>A0A5M6IGB9</accession>
<dbReference type="GO" id="GO:0006281">
    <property type="term" value="P:DNA repair"/>
    <property type="evidence" value="ECO:0007669"/>
    <property type="project" value="UniProtKB-KW"/>
</dbReference>
<keyword evidence="7 11" id="KW-0238">DNA-binding</keyword>
<dbReference type="GO" id="GO:0016887">
    <property type="term" value="F:ATP hydrolysis activity"/>
    <property type="evidence" value="ECO:0007669"/>
    <property type="project" value="UniProtKB-UniRule"/>
</dbReference>
<keyword evidence="2 11" id="KW-0677">Repeat</keyword>
<feature type="compositionally biased region" description="Low complexity" evidence="12">
    <location>
        <begin position="523"/>
        <end position="537"/>
    </location>
</feature>
<evidence type="ECO:0000313" key="14">
    <source>
        <dbReference type="EMBL" id="KAA5606628.1"/>
    </source>
</evidence>
<proteinExistence type="inferred from homology"/>
<dbReference type="PANTHER" id="PTHR42855">
    <property type="entry name" value="ABC TRANSPORTER ATP-BINDING SUBUNIT"/>
    <property type="match status" value="1"/>
</dbReference>
<evidence type="ECO:0000313" key="15">
    <source>
        <dbReference type="Proteomes" id="UP000324065"/>
    </source>
</evidence>
<dbReference type="GO" id="GO:0005737">
    <property type="term" value="C:cytoplasm"/>
    <property type="evidence" value="ECO:0007669"/>
    <property type="project" value="UniProtKB-SubCell"/>
</dbReference>
<dbReference type="GO" id="GO:0043022">
    <property type="term" value="F:ribosome binding"/>
    <property type="evidence" value="ECO:0007669"/>
    <property type="project" value="UniProtKB-UniRule"/>
</dbReference>
<evidence type="ECO:0000256" key="5">
    <source>
        <dbReference type="ARBA" id="ARBA00022801"/>
    </source>
</evidence>
<reference evidence="14 15" key="1">
    <citation type="submission" date="2019-09" db="EMBL/GenBank/DDBJ databases">
        <title>Genome sequence of Roseospira marina, one of the more divergent members of the non-sulfur purple photosynthetic bacterial family, the Rhodospirillaceae.</title>
        <authorList>
            <person name="Meyer T."/>
            <person name="Kyndt J."/>
        </authorList>
    </citation>
    <scope>NUCLEOTIDE SEQUENCE [LARGE SCALE GENOMIC DNA]</scope>
    <source>
        <strain evidence="14 15">DSM 15113</strain>
    </source>
</reference>
<dbReference type="Gene3D" id="3.40.50.300">
    <property type="entry name" value="P-loop containing nucleotide triphosphate hydrolases"/>
    <property type="match status" value="2"/>
</dbReference>
<feature type="coiled-coil region" evidence="11">
    <location>
        <begin position="587"/>
        <end position="614"/>
    </location>
</feature>
<evidence type="ECO:0000256" key="3">
    <source>
        <dbReference type="ARBA" id="ARBA00022741"/>
    </source>
</evidence>
<dbReference type="CDD" id="cd00882">
    <property type="entry name" value="Ras_like_GTPase"/>
    <property type="match status" value="1"/>
</dbReference>
<feature type="domain" description="ABC transporter" evidence="13">
    <location>
        <begin position="287"/>
        <end position="507"/>
    </location>
</feature>
<evidence type="ECO:0000256" key="1">
    <source>
        <dbReference type="ARBA" id="ARBA00022490"/>
    </source>
</evidence>
<dbReference type="AlphaFoldDB" id="A0A5M6IGB9"/>
<comment type="caution">
    <text evidence="14">The sequence shown here is derived from an EMBL/GenBank/DDBJ whole genome shotgun (WGS) entry which is preliminary data.</text>
</comment>
<dbReference type="GO" id="GO:0005524">
    <property type="term" value="F:ATP binding"/>
    <property type="evidence" value="ECO:0007669"/>
    <property type="project" value="UniProtKB-UniRule"/>
</dbReference>
<evidence type="ECO:0000259" key="13">
    <source>
        <dbReference type="PROSITE" id="PS50893"/>
    </source>
</evidence>
<dbReference type="Gene3D" id="1.10.287.380">
    <property type="entry name" value="Valyl-tRNA synthetase, C-terminal domain"/>
    <property type="match status" value="1"/>
</dbReference>
<comment type="subcellular location">
    <subcellularLocation>
        <location evidence="11">Cytoplasm</location>
    </subcellularLocation>
    <text evidence="11">Associates with ribosomes.</text>
</comment>
<keyword evidence="11" id="KW-0175">Coiled coil</keyword>
<organism evidence="14 15">
    <name type="scientific">Roseospira marina</name>
    <dbReference type="NCBI Taxonomy" id="140057"/>
    <lineage>
        <taxon>Bacteria</taxon>
        <taxon>Pseudomonadati</taxon>
        <taxon>Pseudomonadota</taxon>
        <taxon>Alphaproteobacteria</taxon>
        <taxon>Rhodospirillales</taxon>
        <taxon>Rhodospirillaceae</taxon>
        <taxon>Roseospira</taxon>
    </lineage>
</organism>
<keyword evidence="5 11" id="KW-0378">Hydrolase</keyword>
<evidence type="ECO:0000256" key="4">
    <source>
        <dbReference type="ARBA" id="ARBA00022763"/>
    </source>
</evidence>
<dbReference type="InterPro" id="IPR003439">
    <property type="entry name" value="ABC_transporter-like_ATP-bd"/>
</dbReference>
<dbReference type="InterPro" id="IPR027417">
    <property type="entry name" value="P-loop_NTPase"/>
</dbReference>
<dbReference type="InterPro" id="IPR003593">
    <property type="entry name" value="AAA+_ATPase"/>
</dbReference>
<sequence>MAPPAPLLTLQDITLGFGGNPLLNGLSLTVGRGERLCLVGRNGSGKSTLLKVIAGLLEPDAGTRSVQPDVAVAYLPQDPDLSGFATALECVADALPAAHAGEVHRAEILLDDVRLPYDRDPATLSGGEARRLALARALVAAPDILLLDEPTNHLDLPTIGWLEETLAAFRGAVVTISHDRAFLRRLTQATLWLDRGRLRRLDEGFAAFDAWADAIQAQEEIEWAKRDKLIAQETTWSRQGISARRKRNQGRLRRLYAMRDERAQRIQRTGGVKLEADTGETSGKLVIEAEGIAKAYDGRTVLMPFSARIQRGDRVGIVGPNGAGKTTLLRLLTGAQAPDSGSVRLGTNLTPTTLDQHRSILDGDKTVWDLLADTGADRINVRGQSRHVVSYMRDFLFDDSQARSPLKSLSGGERNRLVLAKALAQPTNFLILDEPTNDLDMETLDLLEELLADFDGTLLLVSHDRDFLDRVVTSTIVLPGDGRAVEYAGGFSDALAQAGGALSALFPAMLGASSSDRGPNSPKPGAAKAETAPAGAKGKPKPGKLSYKQQRALEQLPGQIDALHAEVGRLERELADASLFTRDPKGFQARTARLEAARAEVAEAEDTYLELEILREDLAG</sequence>
<feature type="region of interest" description="Disordered" evidence="12">
    <location>
        <begin position="512"/>
        <end position="546"/>
    </location>
</feature>
<dbReference type="FunFam" id="3.40.50.300:FF:000309">
    <property type="entry name" value="ABC transporter ATP-binding protein"/>
    <property type="match status" value="1"/>
</dbReference>
<evidence type="ECO:0000256" key="10">
    <source>
        <dbReference type="ARBA" id="ARBA00061478"/>
    </source>
</evidence>
<dbReference type="PANTHER" id="PTHR42855:SF1">
    <property type="entry name" value="ABC TRANSPORTER DOMAIN-CONTAINING PROTEIN"/>
    <property type="match status" value="1"/>
</dbReference>
<dbReference type="InterPro" id="IPR037118">
    <property type="entry name" value="Val-tRNA_synth_C_sf"/>
</dbReference>
<keyword evidence="8 11" id="KW-0234">DNA repair</keyword>
<dbReference type="InterPro" id="IPR017871">
    <property type="entry name" value="ABC_transporter-like_CS"/>
</dbReference>
<feature type="binding site" evidence="11">
    <location>
        <begin position="319"/>
        <end position="326"/>
    </location>
    <ligand>
        <name>ATP</name>
        <dbReference type="ChEBI" id="CHEBI:30616"/>
        <label>2</label>
    </ligand>
</feature>
<dbReference type="EMBL" id="VWPJ01000003">
    <property type="protein sequence ID" value="KAA5606628.1"/>
    <property type="molecule type" value="Genomic_DNA"/>
</dbReference>
<evidence type="ECO:0000256" key="12">
    <source>
        <dbReference type="SAM" id="MobiDB-lite"/>
    </source>
</evidence>
<feature type="domain" description="ABC transporter" evidence="13">
    <location>
        <begin position="8"/>
        <end position="220"/>
    </location>
</feature>
<comment type="function">
    <text evidence="11">Probably plays a role in ribosome assembly or function. May be involved in resolution of branched DNA intermediates that result from template switching in postreplication gaps. Binds DNA and has ATPase activity.</text>
</comment>
<dbReference type="PROSITE" id="PS50893">
    <property type="entry name" value="ABC_TRANSPORTER_2"/>
    <property type="match status" value="2"/>
</dbReference>
<dbReference type="Pfam" id="PF00005">
    <property type="entry name" value="ABC_tran"/>
    <property type="match status" value="2"/>
</dbReference>
<dbReference type="Pfam" id="PF16326">
    <property type="entry name" value="ABC_tran_CTD"/>
    <property type="match status" value="1"/>
</dbReference>
<dbReference type="InterPro" id="IPR051309">
    <property type="entry name" value="ABCF_ATPase"/>
</dbReference>
<dbReference type="SMART" id="SM00382">
    <property type="entry name" value="AAA"/>
    <property type="match status" value="2"/>
</dbReference>
<keyword evidence="4 11" id="KW-0227">DNA damage</keyword>
<dbReference type="OrthoDB" id="9762369at2"/>
<keyword evidence="1 11" id="KW-0963">Cytoplasm</keyword>
<dbReference type="InterPro" id="IPR043686">
    <property type="entry name" value="Uup"/>
</dbReference>
<dbReference type="CDD" id="cd03221">
    <property type="entry name" value="ABCF_EF-3"/>
    <property type="match status" value="2"/>
</dbReference>
<evidence type="ECO:0000256" key="6">
    <source>
        <dbReference type="ARBA" id="ARBA00022840"/>
    </source>
</evidence>
<dbReference type="GO" id="GO:0003677">
    <property type="term" value="F:DNA binding"/>
    <property type="evidence" value="ECO:0007669"/>
    <property type="project" value="UniProtKB-UniRule"/>
</dbReference>
<dbReference type="SUPFAM" id="SSF52540">
    <property type="entry name" value="P-loop containing nucleoside triphosphate hydrolases"/>
    <property type="match status" value="2"/>
</dbReference>
<comment type="similarity">
    <text evidence="10 11">Belongs to the ABC transporter superfamily. ABCF family. Uup subfamily.</text>
</comment>
<dbReference type="InterPro" id="IPR032524">
    <property type="entry name" value="ABC_tran_C"/>
</dbReference>
<evidence type="ECO:0000256" key="2">
    <source>
        <dbReference type="ARBA" id="ARBA00022737"/>
    </source>
</evidence>
<name>A0A5M6IGB9_9PROT</name>
<gene>
    <name evidence="11" type="primary">uup</name>
    <name evidence="14" type="ORF">F1188_04635</name>
</gene>
<dbReference type="HAMAP" id="MF_00848">
    <property type="entry name" value="Uup"/>
    <property type="match status" value="1"/>
</dbReference>